<gene>
    <name evidence="10 11" type="primary">plsX</name>
    <name evidence="11" type="ORF">MgSA37_00311</name>
</gene>
<keyword evidence="12" id="KW-1185">Reference proteome</keyword>
<dbReference type="PIRSF" id="PIRSF002465">
    <property type="entry name" value="Phsphlp_syn_PlsX"/>
    <property type="match status" value="1"/>
</dbReference>
<dbReference type="HAMAP" id="MF_00019">
    <property type="entry name" value="PlsX"/>
    <property type="match status" value="1"/>
</dbReference>
<dbReference type="PANTHER" id="PTHR30100:SF1">
    <property type="entry name" value="PHOSPHATE ACYLTRANSFERASE"/>
    <property type="match status" value="1"/>
</dbReference>
<dbReference type="UniPathway" id="UPA00085"/>
<keyword evidence="3 10" id="KW-0444">Lipid biosynthesis</keyword>
<evidence type="ECO:0000256" key="3">
    <source>
        <dbReference type="ARBA" id="ARBA00022516"/>
    </source>
</evidence>
<dbReference type="InterPro" id="IPR003664">
    <property type="entry name" value="FA_synthesis"/>
</dbReference>
<evidence type="ECO:0000256" key="5">
    <source>
        <dbReference type="ARBA" id="ARBA00023098"/>
    </source>
</evidence>
<dbReference type="InterPro" id="IPR012281">
    <property type="entry name" value="Phospholipid_synth_PlsX-like"/>
</dbReference>
<dbReference type="EC" id="2.3.1.274" evidence="8 10"/>
<evidence type="ECO:0000313" key="11">
    <source>
        <dbReference type="EMBL" id="BAU52161.1"/>
    </source>
</evidence>
<keyword evidence="4 10" id="KW-0808">Transferase</keyword>
<keyword evidence="6 10" id="KW-0594">Phospholipid biosynthesis</keyword>
<dbReference type="GO" id="GO:0008654">
    <property type="term" value="P:phospholipid biosynthetic process"/>
    <property type="evidence" value="ECO:0007669"/>
    <property type="project" value="UniProtKB-KW"/>
</dbReference>
<comment type="pathway">
    <text evidence="10">Lipid metabolism; phospholipid metabolism.</text>
</comment>
<dbReference type="PANTHER" id="PTHR30100">
    <property type="entry name" value="FATTY ACID/PHOSPHOLIPID SYNTHESIS PROTEIN PLSX"/>
    <property type="match status" value="1"/>
</dbReference>
<accession>A0A125T203</accession>
<name>A0A125T203_9SPHI</name>
<evidence type="ECO:0000256" key="10">
    <source>
        <dbReference type="HAMAP-Rule" id="MF_00019"/>
    </source>
</evidence>
<evidence type="ECO:0000313" key="12">
    <source>
        <dbReference type="Proteomes" id="UP000218263"/>
    </source>
</evidence>
<keyword evidence="2 10" id="KW-0963">Cytoplasm</keyword>
<evidence type="ECO:0000256" key="4">
    <source>
        <dbReference type="ARBA" id="ARBA00022679"/>
    </source>
</evidence>
<comment type="subunit">
    <text evidence="9 10">Homodimer. Probably interacts with PlsY.</text>
</comment>
<dbReference type="GO" id="GO:0043811">
    <property type="term" value="F:phosphate:acyl-[acyl carrier protein] acyltransferase activity"/>
    <property type="evidence" value="ECO:0007669"/>
    <property type="project" value="UniProtKB-UniRule"/>
</dbReference>
<dbReference type="Pfam" id="PF02504">
    <property type="entry name" value="FA_synthesis"/>
    <property type="match status" value="1"/>
</dbReference>
<dbReference type="GO" id="GO:0006633">
    <property type="term" value="P:fatty acid biosynthetic process"/>
    <property type="evidence" value="ECO:0007669"/>
    <property type="project" value="UniProtKB-UniRule"/>
</dbReference>
<dbReference type="AlphaFoldDB" id="A0A125T203"/>
<evidence type="ECO:0000256" key="6">
    <source>
        <dbReference type="ARBA" id="ARBA00023209"/>
    </source>
</evidence>
<organism evidence="11 12">
    <name type="scientific">Mucilaginibacter gotjawali</name>
    <dbReference type="NCBI Taxonomy" id="1550579"/>
    <lineage>
        <taxon>Bacteria</taxon>
        <taxon>Pseudomonadati</taxon>
        <taxon>Bacteroidota</taxon>
        <taxon>Sphingobacteriia</taxon>
        <taxon>Sphingobacteriales</taxon>
        <taxon>Sphingobacteriaceae</taxon>
        <taxon>Mucilaginibacter</taxon>
    </lineage>
</organism>
<comment type="subcellular location">
    <subcellularLocation>
        <location evidence="10">Cytoplasm</location>
    </subcellularLocation>
    <text evidence="10">Associated with the membrane possibly through PlsY.</text>
</comment>
<dbReference type="Gene3D" id="3.40.718.10">
    <property type="entry name" value="Isopropylmalate Dehydrogenase"/>
    <property type="match status" value="1"/>
</dbReference>
<keyword evidence="11" id="KW-0012">Acyltransferase</keyword>
<sequence>MKIGLDIMGGDFAPQATVLGAIAAFKMLAADQKLVLIGDKDIAVSILQENNFSPDNFEYVHTTEVIGMGEHPTKAIVQKPNSSIAIGFKLLKEGELQAFSSAGNSGAMLVGAMFSIKAIPGVLRPAITSIVPRLKGSLGMLVDVGANADCKPEFLPQFGALGSLFAQYVYHIENPRVALMNIGEEEEKGNILCQAAYPLMKESKLINFVGNIEGRDAFEDCADVIVCDGFTGNVILKLAESFYDVCVQRNIKDPFFDMFNYEQYGGSPILGVNAPVVVGHGISSPEAIKNMVLLSKNMVESTLVEKIKLAFQ</sequence>
<evidence type="ECO:0000256" key="9">
    <source>
        <dbReference type="ARBA" id="ARBA00046608"/>
    </source>
</evidence>
<reference evidence="11 12" key="1">
    <citation type="submission" date="2015-12" db="EMBL/GenBank/DDBJ databases">
        <title>Genome sequence of Mucilaginibacter gotjawali.</title>
        <authorList>
            <person name="Lee J.S."/>
            <person name="Lee K.C."/>
            <person name="Kim K.K."/>
            <person name="Lee B.W."/>
        </authorList>
    </citation>
    <scope>NUCLEOTIDE SEQUENCE [LARGE SCALE GENOMIC DNA]</scope>
    <source>
        <strain evidence="11 12">SA3-7</strain>
    </source>
</reference>
<dbReference type="SUPFAM" id="SSF53659">
    <property type="entry name" value="Isocitrate/Isopropylmalate dehydrogenase-like"/>
    <property type="match status" value="1"/>
</dbReference>
<evidence type="ECO:0000256" key="8">
    <source>
        <dbReference type="ARBA" id="ARBA00024069"/>
    </source>
</evidence>
<dbReference type="Proteomes" id="UP000218263">
    <property type="component" value="Chromosome"/>
</dbReference>
<keyword evidence="5 10" id="KW-0443">Lipid metabolism</keyword>
<comment type="catalytic activity">
    <reaction evidence="1 10">
        <text>a fatty acyl-[ACP] + phosphate = an acyl phosphate + holo-[ACP]</text>
        <dbReference type="Rhea" id="RHEA:42292"/>
        <dbReference type="Rhea" id="RHEA-COMP:9685"/>
        <dbReference type="Rhea" id="RHEA-COMP:14125"/>
        <dbReference type="ChEBI" id="CHEBI:43474"/>
        <dbReference type="ChEBI" id="CHEBI:59918"/>
        <dbReference type="ChEBI" id="CHEBI:64479"/>
        <dbReference type="ChEBI" id="CHEBI:138651"/>
        <dbReference type="EC" id="2.3.1.274"/>
    </reaction>
</comment>
<evidence type="ECO:0000256" key="2">
    <source>
        <dbReference type="ARBA" id="ARBA00022490"/>
    </source>
</evidence>
<dbReference type="EMBL" id="AP017313">
    <property type="protein sequence ID" value="BAU52161.1"/>
    <property type="molecule type" value="Genomic_DNA"/>
</dbReference>
<dbReference type="NCBIfam" id="TIGR00182">
    <property type="entry name" value="plsX"/>
    <property type="match status" value="1"/>
</dbReference>
<dbReference type="KEGG" id="mgot:MgSA37_00311"/>
<comment type="similarity">
    <text evidence="10">Belongs to the PlsX family.</text>
</comment>
<keyword evidence="7 10" id="KW-1208">Phospholipid metabolism</keyword>
<comment type="function">
    <text evidence="10">Catalyzes the reversible formation of acyl-phosphate (acyl-PO(4)) from acyl-[acyl-carrier-protein] (acyl-ACP). This enzyme utilizes acyl-ACP as fatty acyl donor, but not acyl-CoA.</text>
</comment>
<protein>
    <recommendedName>
        <fullName evidence="8 10">Phosphate acyltransferase</fullName>
        <ecNumber evidence="8 10">2.3.1.274</ecNumber>
    </recommendedName>
    <alternativeName>
        <fullName evidence="10">Acyl-ACP phosphotransacylase</fullName>
    </alternativeName>
    <alternativeName>
        <fullName evidence="10">Acyl-[acyl-carrier-protein]--phosphate acyltransferase</fullName>
    </alternativeName>
    <alternativeName>
        <fullName evidence="10">Phosphate-acyl-ACP acyltransferase</fullName>
    </alternativeName>
</protein>
<dbReference type="RefSeq" id="WP_096349513.1">
    <property type="nucleotide sequence ID" value="NZ_AP017313.1"/>
</dbReference>
<evidence type="ECO:0000256" key="1">
    <source>
        <dbReference type="ARBA" id="ARBA00001232"/>
    </source>
</evidence>
<dbReference type="GO" id="GO:0005737">
    <property type="term" value="C:cytoplasm"/>
    <property type="evidence" value="ECO:0007669"/>
    <property type="project" value="UniProtKB-SubCell"/>
</dbReference>
<evidence type="ECO:0000256" key="7">
    <source>
        <dbReference type="ARBA" id="ARBA00023264"/>
    </source>
</evidence>
<dbReference type="OrthoDB" id="9806408at2"/>
<proteinExistence type="inferred from homology"/>